<reference evidence="1" key="1">
    <citation type="submission" date="2023-04" db="EMBL/GenBank/DDBJ databases">
        <title>Ambrosiozyma monospora NBRC 10751.</title>
        <authorList>
            <person name="Ichikawa N."/>
            <person name="Sato H."/>
            <person name="Tonouchi N."/>
        </authorList>
    </citation>
    <scope>NUCLEOTIDE SEQUENCE</scope>
    <source>
        <strain evidence="1">NBRC 10751</strain>
    </source>
</reference>
<protein>
    <submittedName>
        <fullName evidence="1">Unnamed protein product</fullName>
    </submittedName>
</protein>
<evidence type="ECO:0000313" key="1">
    <source>
        <dbReference type="EMBL" id="GME96872.1"/>
    </source>
</evidence>
<organism evidence="1 2">
    <name type="scientific">Ambrosiozyma monospora</name>
    <name type="common">Yeast</name>
    <name type="synonym">Endomycopsis monosporus</name>
    <dbReference type="NCBI Taxonomy" id="43982"/>
    <lineage>
        <taxon>Eukaryota</taxon>
        <taxon>Fungi</taxon>
        <taxon>Dikarya</taxon>
        <taxon>Ascomycota</taxon>
        <taxon>Saccharomycotina</taxon>
        <taxon>Pichiomycetes</taxon>
        <taxon>Pichiales</taxon>
        <taxon>Pichiaceae</taxon>
        <taxon>Ambrosiozyma</taxon>
    </lineage>
</organism>
<keyword evidence="2" id="KW-1185">Reference proteome</keyword>
<dbReference type="EMBL" id="BSXS01009910">
    <property type="protein sequence ID" value="GME96872.1"/>
    <property type="molecule type" value="Genomic_DNA"/>
</dbReference>
<accession>A0ACB5TWK9</accession>
<proteinExistence type="predicted"/>
<gene>
    <name evidence="1" type="ORF">Amon02_001010700</name>
</gene>
<comment type="caution">
    <text evidence="1">The sequence shown here is derived from an EMBL/GenBank/DDBJ whole genome shotgun (WGS) entry which is preliminary data.</text>
</comment>
<sequence length="167" mass="19154">MTQLLKLPYQSHSSTGYTGKIAGMRFPGIINTETVILNPTKISILPDYDNSKRTLREMNTPISIEKFQMTFTRPPWISESKESASPPKFPHFMVYVDGNIPKVVNVETTPRETLLVPDYYIGYSTIYRCPLANTLYRILHVPFTPNPESPGDCWLSYPSHKKEKVFH</sequence>
<evidence type="ECO:0000313" key="2">
    <source>
        <dbReference type="Proteomes" id="UP001165064"/>
    </source>
</evidence>
<name>A0ACB5TWK9_AMBMO</name>
<dbReference type="Proteomes" id="UP001165064">
    <property type="component" value="Unassembled WGS sequence"/>
</dbReference>